<protein>
    <submittedName>
        <fullName evidence="2">Ribosomal RNA small subunit methyltransferase E</fullName>
        <ecNumber evidence="2">2.1.1.193</ecNumber>
    </submittedName>
</protein>
<dbReference type="InterPro" id="IPR046887">
    <property type="entry name" value="RsmE_PUA-like"/>
</dbReference>
<dbReference type="KEGG" id="rtg:NCTC13098_01013"/>
<dbReference type="Gene3D" id="2.40.240.20">
    <property type="entry name" value="Hypothetical PUA domain-like, domain 1"/>
    <property type="match status" value="1"/>
</dbReference>
<evidence type="ECO:0000313" key="2">
    <source>
        <dbReference type="EMBL" id="VDR24716.1"/>
    </source>
</evidence>
<dbReference type="EC" id="2.1.1.193" evidence="2"/>
<keyword evidence="2" id="KW-0808">Transferase</keyword>
<dbReference type="AlphaFoldDB" id="A0A3P8M092"/>
<dbReference type="InterPro" id="IPR015947">
    <property type="entry name" value="PUA-like_sf"/>
</dbReference>
<gene>
    <name evidence="2" type="primary">rsmE_2</name>
    <name evidence="2" type="ORF">NCTC13098_01013</name>
</gene>
<name>A0A3P8M092_RAOTE</name>
<dbReference type="Pfam" id="PF20260">
    <property type="entry name" value="PUA_4"/>
    <property type="match status" value="1"/>
</dbReference>
<dbReference type="GO" id="GO:0008168">
    <property type="term" value="F:methyltransferase activity"/>
    <property type="evidence" value="ECO:0007669"/>
    <property type="project" value="UniProtKB-KW"/>
</dbReference>
<dbReference type="GO" id="GO:0032259">
    <property type="term" value="P:methylation"/>
    <property type="evidence" value="ECO:0007669"/>
    <property type="project" value="UniProtKB-KW"/>
</dbReference>
<proteinExistence type="predicted"/>
<dbReference type="SUPFAM" id="SSF88697">
    <property type="entry name" value="PUA domain-like"/>
    <property type="match status" value="1"/>
</dbReference>
<keyword evidence="2" id="KW-0489">Methyltransferase</keyword>
<dbReference type="EMBL" id="LR131271">
    <property type="protein sequence ID" value="VDR24716.1"/>
    <property type="molecule type" value="Genomic_DNA"/>
</dbReference>
<organism evidence="2 3">
    <name type="scientific">Raoultella terrigena</name>
    <name type="common">Klebsiella terrigena</name>
    <dbReference type="NCBI Taxonomy" id="577"/>
    <lineage>
        <taxon>Bacteria</taxon>
        <taxon>Pseudomonadati</taxon>
        <taxon>Pseudomonadota</taxon>
        <taxon>Gammaproteobacteria</taxon>
        <taxon>Enterobacterales</taxon>
        <taxon>Enterobacteriaceae</taxon>
        <taxon>Klebsiella/Raoultella group</taxon>
        <taxon>Raoultella</taxon>
    </lineage>
</organism>
<dbReference type="Proteomes" id="UP000274346">
    <property type="component" value="Chromosome"/>
</dbReference>
<sequence length="64" mass="6950">MRTPRIHHPEPIIVGSQIALSDDAANHVGRVLRMGKGQAIQLFDGSNQVFEATIVDAGQEKRDG</sequence>
<evidence type="ECO:0000259" key="1">
    <source>
        <dbReference type="Pfam" id="PF20260"/>
    </source>
</evidence>
<reference evidence="2 3" key="1">
    <citation type="submission" date="2018-12" db="EMBL/GenBank/DDBJ databases">
        <authorList>
            <consortium name="Pathogen Informatics"/>
        </authorList>
    </citation>
    <scope>NUCLEOTIDE SEQUENCE [LARGE SCALE GENOMIC DNA]</scope>
    <source>
        <strain evidence="2 3">NCTC13098</strain>
    </source>
</reference>
<accession>A0A3P8M092</accession>
<evidence type="ECO:0000313" key="3">
    <source>
        <dbReference type="Proteomes" id="UP000274346"/>
    </source>
</evidence>
<feature type="domain" description="Ribosomal RNA small subunit methyltransferase E PUA-like" evidence="1">
    <location>
        <begin position="20"/>
        <end position="58"/>
    </location>
</feature>